<protein>
    <recommendedName>
        <fullName evidence="17">FtsK domain-containing protein</fullName>
    </recommendedName>
</protein>
<dbReference type="SUPFAM" id="SSF46785">
    <property type="entry name" value="Winged helix' DNA-binding domain"/>
    <property type="match status" value="1"/>
</dbReference>
<keyword evidence="9 16" id="KW-1133">Transmembrane helix</keyword>
<dbReference type="GO" id="GO:0005886">
    <property type="term" value="C:plasma membrane"/>
    <property type="evidence" value="ECO:0007669"/>
    <property type="project" value="UniProtKB-SubCell"/>
</dbReference>
<feature type="domain" description="FtsK" evidence="17">
    <location>
        <begin position="359"/>
        <end position="546"/>
    </location>
</feature>
<dbReference type="EMBL" id="MFGA01000006">
    <property type="protein sequence ID" value="OGF21451.1"/>
    <property type="molecule type" value="Genomic_DNA"/>
</dbReference>
<dbReference type="GO" id="GO:0007059">
    <property type="term" value="P:chromosome segregation"/>
    <property type="evidence" value="ECO:0007669"/>
    <property type="project" value="UniProtKB-KW"/>
</dbReference>
<evidence type="ECO:0000256" key="9">
    <source>
        <dbReference type="ARBA" id="ARBA00022989"/>
    </source>
</evidence>
<comment type="similarity">
    <text evidence="2">Belongs to the FtsK/SpoIIIE/SftA family.</text>
</comment>
<reference evidence="18 19" key="1">
    <citation type="journal article" date="2016" name="Nat. Commun.">
        <title>Thousands of microbial genomes shed light on interconnected biogeochemical processes in an aquifer system.</title>
        <authorList>
            <person name="Anantharaman K."/>
            <person name="Brown C.T."/>
            <person name="Hug L.A."/>
            <person name="Sharon I."/>
            <person name="Castelle C.J."/>
            <person name="Probst A.J."/>
            <person name="Thomas B.C."/>
            <person name="Singh A."/>
            <person name="Wilkins M.J."/>
            <person name="Karaoz U."/>
            <person name="Brodie E.L."/>
            <person name="Williams K.H."/>
            <person name="Hubbard S.S."/>
            <person name="Banfield J.F."/>
        </authorList>
    </citation>
    <scope>NUCLEOTIDE SEQUENCE [LARGE SCALE GENOMIC DNA]</scope>
</reference>
<evidence type="ECO:0000313" key="18">
    <source>
        <dbReference type="EMBL" id="OGF21451.1"/>
    </source>
</evidence>
<dbReference type="Gene3D" id="1.10.10.10">
    <property type="entry name" value="Winged helix-like DNA-binding domain superfamily/Winged helix DNA-binding domain"/>
    <property type="match status" value="1"/>
</dbReference>
<dbReference type="Pfam" id="PF17854">
    <property type="entry name" value="FtsK_alpha"/>
    <property type="match status" value="1"/>
</dbReference>
<dbReference type="InterPro" id="IPR050206">
    <property type="entry name" value="FtsK/SpoIIIE/SftA"/>
</dbReference>
<evidence type="ECO:0000256" key="14">
    <source>
        <dbReference type="PROSITE-ProRule" id="PRU00289"/>
    </source>
</evidence>
<evidence type="ECO:0000256" key="7">
    <source>
        <dbReference type="ARBA" id="ARBA00022829"/>
    </source>
</evidence>
<dbReference type="InterPro" id="IPR002543">
    <property type="entry name" value="FtsK_dom"/>
</dbReference>
<evidence type="ECO:0000256" key="6">
    <source>
        <dbReference type="ARBA" id="ARBA00022741"/>
    </source>
</evidence>
<feature type="transmembrane region" description="Helical" evidence="16">
    <location>
        <begin position="120"/>
        <end position="138"/>
    </location>
</feature>
<evidence type="ECO:0000256" key="4">
    <source>
        <dbReference type="ARBA" id="ARBA00022618"/>
    </source>
</evidence>
<comment type="subunit">
    <text evidence="13">Homohexamer. Forms a ring that surrounds DNA.</text>
</comment>
<feature type="binding site" evidence="14">
    <location>
        <begin position="377"/>
        <end position="384"/>
    </location>
    <ligand>
        <name>ATP</name>
        <dbReference type="ChEBI" id="CHEBI:30616"/>
    </ligand>
</feature>
<accession>A0A1F5S595</accession>
<dbReference type="Pfam" id="PF09397">
    <property type="entry name" value="FtsK_gamma"/>
    <property type="match status" value="1"/>
</dbReference>
<proteinExistence type="inferred from homology"/>
<dbReference type="CDD" id="cd01127">
    <property type="entry name" value="TrwB_TraG_TraD_VirD4"/>
    <property type="match status" value="1"/>
</dbReference>
<keyword evidence="12" id="KW-0131">Cell cycle</keyword>
<dbReference type="InterPro" id="IPR041027">
    <property type="entry name" value="FtsK_alpha"/>
</dbReference>
<evidence type="ECO:0000256" key="3">
    <source>
        <dbReference type="ARBA" id="ARBA00022475"/>
    </source>
</evidence>
<dbReference type="PANTHER" id="PTHR22683:SF41">
    <property type="entry name" value="DNA TRANSLOCASE FTSK"/>
    <property type="match status" value="1"/>
</dbReference>
<feature type="transmembrane region" description="Helical" evidence="16">
    <location>
        <begin position="69"/>
        <end position="88"/>
    </location>
</feature>
<dbReference type="GO" id="GO:0005524">
    <property type="term" value="F:ATP binding"/>
    <property type="evidence" value="ECO:0007669"/>
    <property type="project" value="UniProtKB-UniRule"/>
</dbReference>
<evidence type="ECO:0000256" key="10">
    <source>
        <dbReference type="ARBA" id="ARBA00023125"/>
    </source>
</evidence>
<name>A0A1F5S595_9BACT</name>
<dbReference type="InterPro" id="IPR036388">
    <property type="entry name" value="WH-like_DNA-bd_sf"/>
</dbReference>
<feature type="transmembrane region" description="Helical" evidence="16">
    <location>
        <begin position="33"/>
        <end position="57"/>
    </location>
</feature>
<evidence type="ECO:0000256" key="13">
    <source>
        <dbReference type="ARBA" id="ARBA00025923"/>
    </source>
</evidence>
<evidence type="ECO:0000256" key="8">
    <source>
        <dbReference type="ARBA" id="ARBA00022840"/>
    </source>
</evidence>
<dbReference type="GO" id="GO:0051301">
    <property type="term" value="P:cell division"/>
    <property type="evidence" value="ECO:0007669"/>
    <property type="project" value="UniProtKB-KW"/>
</dbReference>
<evidence type="ECO:0000256" key="5">
    <source>
        <dbReference type="ARBA" id="ARBA00022692"/>
    </source>
</evidence>
<dbReference type="GO" id="GO:0003677">
    <property type="term" value="F:DNA binding"/>
    <property type="evidence" value="ECO:0007669"/>
    <property type="project" value="UniProtKB-KW"/>
</dbReference>
<dbReference type="Gene3D" id="3.30.980.40">
    <property type="match status" value="1"/>
</dbReference>
<dbReference type="PANTHER" id="PTHR22683">
    <property type="entry name" value="SPORULATION PROTEIN RELATED"/>
    <property type="match status" value="1"/>
</dbReference>
<comment type="caution">
    <text evidence="18">The sequence shown here is derived from an EMBL/GenBank/DDBJ whole genome shotgun (WGS) entry which is preliminary data.</text>
</comment>
<dbReference type="InterPro" id="IPR027417">
    <property type="entry name" value="P-loop_NTPase"/>
</dbReference>
<dbReference type="Pfam" id="PF01580">
    <property type="entry name" value="FtsK_SpoIIIE"/>
    <property type="match status" value="1"/>
</dbReference>
<feature type="region of interest" description="Disordered" evidence="15">
    <location>
        <begin position="677"/>
        <end position="700"/>
    </location>
</feature>
<evidence type="ECO:0000256" key="11">
    <source>
        <dbReference type="ARBA" id="ARBA00023136"/>
    </source>
</evidence>
<keyword evidence="4" id="KW-0132">Cell division</keyword>
<evidence type="ECO:0000259" key="17">
    <source>
        <dbReference type="PROSITE" id="PS50901"/>
    </source>
</evidence>
<gene>
    <name evidence="18" type="ORF">A2257_00615</name>
</gene>
<evidence type="ECO:0000256" key="15">
    <source>
        <dbReference type="SAM" id="MobiDB-lite"/>
    </source>
</evidence>
<evidence type="ECO:0000313" key="19">
    <source>
        <dbReference type="Proteomes" id="UP000177407"/>
    </source>
</evidence>
<dbReference type="InterPro" id="IPR025199">
    <property type="entry name" value="FtsK_4TM"/>
</dbReference>
<dbReference type="InterPro" id="IPR003593">
    <property type="entry name" value="AAA+_ATPase"/>
</dbReference>
<dbReference type="Gene3D" id="3.40.50.300">
    <property type="entry name" value="P-loop containing nucleotide triphosphate hydrolases"/>
    <property type="match status" value="1"/>
</dbReference>
<dbReference type="SMART" id="SM00843">
    <property type="entry name" value="Ftsk_gamma"/>
    <property type="match status" value="1"/>
</dbReference>
<keyword evidence="6 14" id="KW-0547">Nucleotide-binding</keyword>
<keyword evidence="8 14" id="KW-0067">ATP-binding</keyword>
<dbReference type="SMART" id="SM00382">
    <property type="entry name" value="AAA"/>
    <property type="match status" value="1"/>
</dbReference>
<dbReference type="PROSITE" id="PS50901">
    <property type="entry name" value="FTSK"/>
    <property type="match status" value="1"/>
</dbReference>
<dbReference type="Proteomes" id="UP000177407">
    <property type="component" value="Unassembled WGS sequence"/>
</dbReference>
<keyword evidence="11 16" id="KW-0472">Membrane</keyword>
<comment type="subcellular location">
    <subcellularLocation>
        <location evidence="1">Cell membrane</location>
        <topology evidence="1">Multi-pass membrane protein</topology>
    </subcellularLocation>
</comment>
<evidence type="ECO:0000256" key="1">
    <source>
        <dbReference type="ARBA" id="ARBA00004651"/>
    </source>
</evidence>
<dbReference type="InterPro" id="IPR036390">
    <property type="entry name" value="WH_DNA-bd_sf"/>
</dbReference>
<organism evidence="18 19">
    <name type="scientific">Candidatus Falkowbacteria bacterium RIFOXYA2_FULL_38_12</name>
    <dbReference type="NCBI Taxonomy" id="1797993"/>
    <lineage>
        <taxon>Bacteria</taxon>
        <taxon>Candidatus Falkowiibacteriota</taxon>
    </lineage>
</organism>
<keyword evidence="7" id="KW-0159">Chromosome partition</keyword>
<feature type="region of interest" description="Disordered" evidence="15">
    <location>
        <begin position="175"/>
        <end position="198"/>
    </location>
</feature>
<dbReference type="AlphaFoldDB" id="A0A1F5S595"/>
<keyword evidence="5 16" id="KW-0812">Transmembrane</keyword>
<feature type="compositionally biased region" description="Basic and acidic residues" evidence="15">
    <location>
        <begin position="184"/>
        <end position="193"/>
    </location>
</feature>
<dbReference type="Pfam" id="PF13491">
    <property type="entry name" value="FtsK_4TM"/>
    <property type="match status" value="1"/>
</dbReference>
<dbReference type="InterPro" id="IPR018541">
    <property type="entry name" value="Ftsk_gamma"/>
</dbReference>
<dbReference type="SUPFAM" id="SSF52540">
    <property type="entry name" value="P-loop containing nucleoside triphosphate hydrolases"/>
    <property type="match status" value="1"/>
</dbReference>
<evidence type="ECO:0000256" key="12">
    <source>
        <dbReference type="ARBA" id="ARBA00023306"/>
    </source>
</evidence>
<keyword evidence="3" id="KW-1003">Cell membrane</keyword>
<evidence type="ECO:0000256" key="16">
    <source>
        <dbReference type="SAM" id="Phobius"/>
    </source>
</evidence>
<evidence type="ECO:0000256" key="2">
    <source>
        <dbReference type="ARBA" id="ARBA00006474"/>
    </source>
</evidence>
<keyword evidence="10" id="KW-0238">DNA-binding</keyword>
<sequence length="700" mass="76787">MGIFVIFLFALAALCILSLFGLAGPAGEFFLSFLVSGFGLGRYLIPVILISLGYIFLNEEKYQPNVSNYLGLFLFVLSLSALLQWNFINNNPFSLDDLARGGGYAGLILAYPLLKVMGRAASFIVLAAFFVSSLLLTFNTSLRQIAKKGNFWKGIYRSLKLLILNFKFRGNKKEEDEYAEEATEGEREEKMGEQDSPTPVFEAKEIEEGQAREIELPSTLVRTERRKIDLPLDLLQDQSEKPTSGDIKEQMTVIQKTLDNFGISVEMGDISVGPTVTQYTLKPAEGVKLAQITTLHNDLALALAAHPIRIEAPIPGKSLVGIEVPNQKVATVGLKEVLRSPDFKQRKNNLSIALGKDVSGKVWAADLGKMPHLLVAGSTGSGKSVCLNTLIVSLLYQNSPDDLKFIMVDPKRVEFTMYNGIPHLLAPVITDVPKTVNALKWTIGEMDRRFELLSKKGKRDIVSYNSDMEDKMPYIVLIIDELADLMAVAAAEVEGAIIRLAQMARAVGIHLVLATQRPSVNIITGLIKANITTRIAFSVASNADSRTILDTSGAEKLLGRGDMLYTCPDLGKPKRLQGVFIRDNEIRAVIDYLKSKAEPCYIEEITQRPAFGTSPVPGFDFGGGSDEELFNEAKEVILRAGKASASLLQRRLKIGYARAARLLDLLEEQGVIGPSDGAKPRDILIGDLGNNTEDGNRDES</sequence>